<dbReference type="eggNOG" id="COG1595">
    <property type="taxonomic scope" value="Bacteria"/>
</dbReference>
<evidence type="ECO:0000313" key="7">
    <source>
        <dbReference type="EMBL" id="AFD07228.1"/>
    </source>
</evidence>
<keyword evidence="4" id="KW-0804">Transcription</keyword>
<dbReference type="HOGENOM" id="CLU_047691_4_1_10"/>
<protein>
    <submittedName>
        <fullName evidence="7">RNA polymerase sigma-70 factor, Bacteroides expansion family 1</fullName>
    </submittedName>
</protein>
<keyword evidence="3" id="KW-0731">Sigma factor</keyword>
<proteinExistence type="inferred from homology"/>
<dbReference type="AlphaFoldDB" id="H8KUB6"/>
<dbReference type="Gene3D" id="1.10.10.10">
    <property type="entry name" value="Winged helix-like DNA-binding domain superfamily/Winged helix DNA-binding domain"/>
    <property type="match status" value="1"/>
</dbReference>
<keyword evidence="8" id="KW-1185">Reference proteome</keyword>
<evidence type="ECO:0000256" key="2">
    <source>
        <dbReference type="ARBA" id="ARBA00023015"/>
    </source>
</evidence>
<evidence type="ECO:0000313" key="8">
    <source>
        <dbReference type="Proteomes" id="UP000007590"/>
    </source>
</evidence>
<dbReference type="SUPFAM" id="SSF88946">
    <property type="entry name" value="Sigma2 domain of RNA polymerase sigma factors"/>
    <property type="match status" value="1"/>
</dbReference>
<dbReference type="InterPro" id="IPR013325">
    <property type="entry name" value="RNA_pol_sigma_r2"/>
</dbReference>
<dbReference type="PANTHER" id="PTHR43133">
    <property type="entry name" value="RNA POLYMERASE ECF-TYPE SIGMA FACTO"/>
    <property type="match status" value="1"/>
</dbReference>
<feature type="domain" description="RNA polymerase sigma-70 region 2" evidence="5">
    <location>
        <begin position="24"/>
        <end position="87"/>
    </location>
</feature>
<dbReference type="NCBIfam" id="TIGR02937">
    <property type="entry name" value="sigma70-ECF"/>
    <property type="match status" value="1"/>
</dbReference>
<dbReference type="CDD" id="cd06171">
    <property type="entry name" value="Sigma70_r4"/>
    <property type="match status" value="1"/>
</dbReference>
<dbReference type="InterPro" id="IPR007627">
    <property type="entry name" value="RNA_pol_sigma70_r2"/>
</dbReference>
<dbReference type="NCBIfam" id="TIGR02985">
    <property type="entry name" value="Sig70_bacteroi1"/>
    <property type="match status" value="1"/>
</dbReference>
<dbReference type="Proteomes" id="UP000007590">
    <property type="component" value="Chromosome"/>
</dbReference>
<feature type="domain" description="RNA polymerase sigma factor 70 region 4 type 2" evidence="6">
    <location>
        <begin position="118"/>
        <end position="170"/>
    </location>
</feature>
<comment type="similarity">
    <text evidence="1">Belongs to the sigma-70 factor family. ECF subfamily.</text>
</comment>
<dbReference type="STRING" id="929556.Solca_2177"/>
<dbReference type="InterPro" id="IPR013249">
    <property type="entry name" value="RNA_pol_sigma70_r4_t2"/>
</dbReference>
<dbReference type="GO" id="GO:0003677">
    <property type="term" value="F:DNA binding"/>
    <property type="evidence" value="ECO:0007669"/>
    <property type="project" value="InterPro"/>
</dbReference>
<dbReference type="KEGG" id="scn:Solca_2177"/>
<evidence type="ECO:0000256" key="3">
    <source>
        <dbReference type="ARBA" id="ARBA00023082"/>
    </source>
</evidence>
<dbReference type="InterPro" id="IPR039425">
    <property type="entry name" value="RNA_pol_sigma-70-like"/>
</dbReference>
<name>H8KUB6_SOLCM</name>
<dbReference type="Gene3D" id="1.10.1740.10">
    <property type="match status" value="1"/>
</dbReference>
<dbReference type="OrthoDB" id="9782991at2"/>
<dbReference type="InterPro" id="IPR036388">
    <property type="entry name" value="WH-like_DNA-bd_sf"/>
</dbReference>
<dbReference type="InterPro" id="IPR013324">
    <property type="entry name" value="RNA_pol_sigma_r3/r4-like"/>
</dbReference>
<organism evidence="7 8">
    <name type="scientific">Solitalea canadensis (strain ATCC 29591 / DSM 3403 / JCM 21819 / LMG 8368 / NBRC 15130 / NCIMB 12057 / USAM 9D)</name>
    <name type="common">Flexibacter canadensis</name>
    <dbReference type="NCBI Taxonomy" id="929556"/>
    <lineage>
        <taxon>Bacteria</taxon>
        <taxon>Pseudomonadati</taxon>
        <taxon>Bacteroidota</taxon>
        <taxon>Sphingobacteriia</taxon>
        <taxon>Sphingobacteriales</taxon>
        <taxon>Sphingobacteriaceae</taxon>
        <taxon>Solitalea</taxon>
    </lineage>
</organism>
<evidence type="ECO:0000256" key="4">
    <source>
        <dbReference type="ARBA" id="ARBA00023163"/>
    </source>
</evidence>
<dbReference type="InterPro" id="IPR014284">
    <property type="entry name" value="RNA_pol_sigma-70_dom"/>
</dbReference>
<dbReference type="RefSeq" id="WP_014680455.1">
    <property type="nucleotide sequence ID" value="NC_017770.1"/>
</dbReference>
<dbReference type="EMBL" id="CP003349">
    <property type="protein sequence ID" value="AFD07228.1"/>
    <property type="molecule type" value="Genomic_DNA"/>
</dbReference>
<dbReference type="GO" id="GO:0016987">
    <property type="term" value="F:sigma factor activity"/>
    <property type="evidence" value="ECO:0007669"/>
    <property type="project" value="UniProtKB-KW"/>
</dbReference>
<accession>H8KUB6</accession>
<evidence type="ECO:0000259" key="5">
    <source>
        <dbReference type="Pfam" id="PF04542"/>
    </source>
</evidence>
<dbReference type="PANTHER" id="PTHR43133:SF46">
    <property type="entry name" value="RNA POLYMERASE SIGMA-70 FACTOR ECF SUBFAMILY"/>
    <property type="match status" value="1"/>
</dbReference>
<dbReference type="InterPro" id="IPR014327">
    <property type="entry name" value="RNA_pol_sigma70_bacteroid"/>
</dbReference>
<dbReference type="Pfam" id="PF04542">
    <property type="entry name" value="Sigma70_r2"/>
    <property type="match status" value="1"/>
</dbReference>
<keyword evidence="2" id="KW-0805">Transcription regulation</keyword>
<dbReference type="SUPFAM" id="SSF88659">
    <property type="entry name" value="Sigma3 and sigma4 domains of RNA polymerase sigma factors"/>
    <property type="match status" value="1"/>
</dbReference>
<sequence length="186" mass="21633">MTESTDSILLGELQKGNLAGFDEIYTKYWRPLYRTAYRILKDEQASEDVVQETFIRFWENRDRIVPTNIKGWLCTTSYRLVLKSLKQIQSKDNIEVISFGEPLAEEADQRLHVRQLQLQIDQCVADLPEQSRKVFTMSRYEELSVKNIAQKLGISPKTVEGHVTLALKKLRNNLRSTIIPLVLFFL</sequence>
<dbReference type="GO" id="GO:0006352">
    <property type="term" value="P:DNA-templated transcription initiation"/>
    <property type="evidence" value="ECO:0007669"/>
    <property type="project" value="InterPro"/>
</dbReference>
<evidence type="ECO:0000256" key="1">
    <source>
        <dbReference type="ARBA" id="ARBA00010641"/>
    </source>
</evidence>
<evidence type="ECO:0000259" key="6">
    <source>
        <dbReference type="Pfam" id="PF08281"/>
    </source>
</evidence>
<gene>
    <name evidence="7" type="ordered locus">Solca_2177</name>
</gene>
<dbReference type="Pfam" id="PF08281">
    <property type="entry name" value="Sigma70_r4_2"/>
    <property type="match status" value="1"/>
</dbReference>
<reference evidence="7" key="1">
    <citation type="submission" date="2012-02" db="EMBL/GenBank/DDBJ databases">
        <title>The complete genome of Solitalea canadensis DSM 3403.</title>
        <authorList>
            <consortium name="US DOE Joint Genome Institute (JGI-PGF)"/>
            <person name="Lucas S."/>
            <person name="Copeland A."/>
            <person name="Lapidus A."/>
            <person name="Glavina del Rio T."/>
            <person name="Dalin E."/>
            <person name="Tice H."/>
            <person name="Bruce D."/>
            <person name="Goodwin L."/>
            <person name="Pitluck S."/>
            <person name="Peters L."/>
            <person name="Ovchinnikova G."/>
            <person name="Lu M."/>
            <person name="Kyrpides N."/>
            <person name="Mavromatis K."/>
            <person name="Ivanova N."/>
            <person name="Brettin T."/>
            <person name="Detter J.C."/>
            <person name="Han C."/>
            <person name="Larimer F."/>
            <person name="Land M."/>
            <person name="Hauser L."/>
            <person name="Markowitz V."/>
            <person name="Cheng J.-F."/>
            <person name="Hugenholtz P."/>
            <person name="Woyke T."/>
            <person name="Wu D."/>
            <person name="Spring S."/>
            <person name="Schroeder M."/>
            <person name="Kopitz M."/>
            <person name="Brambilla E."/>
            <person name="Klenk H.-P."/>
            <person name="Eisen J.A."/>
        </authorList>
    </citation>
    <scope>NUCLEOTIDE SEQUENCE</scope>
    <source>
        <strain evidence="7">DSM 3403</strain>
    </source>
</reference>